<reference evidence="3" key="1">
    <citation type="journal article" date="2019" name="Int. J. Syst. Evol. Microbiol.">
        <title>The Global Catalogue of Microorganisms (GCM) 10K type strain sequencing project: providing services to taxonomists for standard genome sequencing and annotation.</title>
        <authorList>
            <consortium name="The Broad Institute Genomics Platform"/>
            <consortium name="The Broad Institute Genome Sequencing Center for Infectious Disease"/>
            <person name="Wu L."/>
            <person name="Ma J."/>
        </authorList>
    </citation>
    <scope>NUCLEOTIDE SEQUENCE [LARGE SCALE GENOMIC DNA]</scope>
    <source>
        <strain evidence="3">JCM 15421</strain>
    </source>
</reference>
<accession>A0ABP3U5D0</accession>
<organism evidence="2 3">
    <name type="scientific">Dokdonella soli</name>
    <dbReference type="NCBI Taxonomy" id="529810"/>
    <lineage>
        <taxon>Bacteria</taxon>
        <taxon>Pseudomonadati</taxon>
        <taxon>Pseudomonadota</taxon>
        <taxon>Gammaproteobacteria</taxon>
        <taxon>Lysobacterales</taxon>
        <taxon>Rhodanobacteraceae</taxon>
        <taxon>Dokdonella</taxon>
    </lineage>
</organism>
<feature type="region of interest" description="Disordered" evidence="1">
    <location>
        <begin position="156"/>
        <end position="175"/>
    </location>
</feature>
<comment type="caution">
    <text evidence="2">The sequence shown here is derived from an EMBL/GenBank/DDBJ whole genome shotgun (WGS) entry which is preliminary data.</text>
</comment>
<evidence type="ECO:0000313" key="2">
    <source>
        <dbReference type="EMBL" id="GAA0724707.1"/>
    </source>
</evidence>
<protein>
    <submittedName>
        <fullName evidence="2">Uncharacterized protein</fullName>
    </submittedName>
</protein>
<sequence>MLLGLQLTPVPVGSGGASKSSTLDLATWPEKIRARLTNLIVHLGDVTPDGGVSATGSLGPVSTATRWTARAAAAADDLWYETFKDGVATALLTALEQDAVGGHSFSAQSGIAPLIDSDRLSAELMADYRERIVVEAEHGSMAAKQQAVQQARLRKWSPPGSARDQVGATIEGQEHREKLGRWRAALKSFKGSANVASVAKMDTNLDDFTIARARARNRALELDGRAVEGRAELLDHLSSTSQTDLDDVLEELAIATNVIAQGLRTQSSPTSEDTARRKLSSIITSPAIATFLGVNAELRVPRKLWEAKVGPLKAVSYGAVAVSFDASPPTGQGWTAFVHGGEGGPSFFGPCDEHEALARGPTTDAAIVGGVLRLRANKGSELRYKLDITDTVSSTKRRMDFARSTLASLRGGEAPAGNEPNPVGRGLTLIDTGMHAMMKESGARLRKLQEDPQHHVNFAADLLRGYGVMFAIPKQQAPSLKSRAAEWRTAVARSVSFRSRGQVDEDFVVECVSPEREFGLVDSIPVEQVTADASGNSQSAAVTAQEIFSWHGGSLSLALPTESTTTDVTIKVREDLAVPRTYHLPDMPGSGGFDYRPPPLRDGYGYLVGLTASYVGGWTLGVAAATAAHAEDRYGHVLGDPAGKPFAFRRPDKIPAPLLLLPHDSRMVTVRSEPDLLGESLQTLVVRTGDTKTSTSQRFFYPHAVDFDRAEQQDQFRGVQDDEPPGAFRSHVGVLWRKGGGSFPLAMKGGISTSPKANEANSRGQVLQFDEATKQKREYHPDGHSQYLRLHLAAQTPSNVAPPKMKLPVGFWKEGKRPRDAMPVLLEVRRTESNLRKPRIEIGYENAIVGGVDVRKIVISMQPATSLAALAVAEPSPEVIVRNHVVGEELTRHALRLSGTSGDPDKIAAILLAALLENQVVSTLNGAQAITLVHAQQRPGAPAFVDPSDPGAITPLLTTVAADSSNSPDRKWSDVVTDRWKRHGAGYAAWESEEGGATCFFVGCVNIDPAATEKLRCEAGWLEHGPEYLKRDQDRRYRYIAGSGHAQLFNVADIDSATTATRLDLLRDPLNPRRLAHAFPDGRARRLSATLIATSRFVNFFRNGADCESRSQPRDIWQPCTFRPPAPTIANVKFMLKEDRRCDGRGRYSFTRTSNIRLELGKDVFASGEGEALGVLFRKDGTDPCDLFTPALEPYADGFTLQGRNQLHQSPTRGNLPPDRFRSGDEWATGLLKADRPSGEPGDAGDSGVLVNIRPHVPVLDEKRGFYCDIVLDPQNAAQRASDLASGAPYMPFVHLGLARYQKHSVAGLELSHAVGRDLWLMPWRHGSIEFSDQHNFVIRVEGPMIDEDPETGPLLEISVVHNEAAGSGTYLWVPARGKADEIYKASLAPSANAGRAIWEWTGRLPHARLMRNYGIRFRERARIRDDVTKKVLERRWVLNTTIDLWSARSHLPVELVSPLR</sequence>
<keyword evidence="3" id="KW-1185">Reference proteome</keyword>
<evidence type="ECO:0000313" key="3">
    <source>
        <dbReference type="Proteomes" id="UP001501523"/>
    </source>
</evidence>
<dbReference type="RefSeq" id="WP_343794086.1">
    <property type="nucleotide sequence ID" value="NZ_BAAAEU010000032.1"/>
</dbReference>
<name>A0ABP3U5D0_9GAMM</name>
<gene>
    <name evidence="2" type="ORF">GCM10009105_37540</name>
</gene>
<evidence type="ECO:0000256" key="1">
    <source>
        <dbReference type="SAM" id="MobiDB-lite"/>
    </source>
</evidence>
<proteinExistence type="predicted"/>
<dbReference type="Proteomes" id="UP001501523">
    <property type="component" value="Unassembled WGS sequence"/>
</dbReference>
<dbReference type="EMBL" id="BAAAEU010000032">
    <property type="protein sequence ID" value="GAA0724707.1"/>
    <property type="molecule type" value="Genomic_DNA"/>
</dbReference>